<accession>F4FY36</accession>
<dbReference type="HOGENOM" id="CLU_2820819_0_0_2"/>
<keyword evidence="3" id="KW-1185">Reference proteome</keyword>
<dbReference type="GeneID" id="10493495"/>
<dbReference type="KEGG" id="mcn:Mcup_1306"/>
<evidence type="ECO:0000313" key="2">
    <source>
        <dbReference type="EMBL" id="AEB95409.1"/>
    </source>
</evidence>
<keyword evidence="1" id="KW-1133">Transmembrane helix</keyword>
<dbReference type="STRING" id="1006006.Mcup_1306"/>
<keyword evidence="1" id="KW-0472">Membrane</keyword>
<evidence type="ECO:0000256" key="1">
    <source>
        <dbReference type="SAM" id="Phobius"/>
    </source>
</evidence>
<dbReference type="Proteomes" id="UP000007812">
    <property type="component" value="Chromosome"/>
</dbReference>
<gene>
    <name evidence="2" type="ordered locus">Mcup_1306</name>
</gene>
<evidence type="ECO:0000313" key="3">
    <source>
        <dbReference type="Proteomes" id="UP000007812"/>
    </source>
</evidence>
<dbReference type="EMBL" id="CP002656">
    <property type="protein sequence ID" value="AEB95409.1"/>
    <property type="molecule type" value="Genomic_DNA"/>
</dbReference>
<name>F4FY36_METCR</name>
<keyword evidence="1" id="KW-0812">Transmembrane</keyword>
<dbReference type="AlphaFoldDB" id="F4FY36"/>
<organism evidence="2 3">
    <name type="scientific">Metallosphaera cuprina (strain Ar-4)</name>
    <dbReference type="NCBI Taxonomy" id="1006006"/>
    <lineage>
        <taxon>Archaea</taxon>
        <taxon>Thermoproteota</taxon>
        <taxon>Thermoprotei</taxon>
        <taxon>Sulfolobales</taxon>
        <taxon>Sulfolobaceae</taxon>
        <taxon>Metallosphaera</taxon>
    </lineage>
</organism>
<dbReference type="PATRIC" id="fig|1006006.8.peg.1300"/>
<dbReference type="RefSeq" id="WP_013737907.1">
    <property type="nucleotide sequence ID" value="NC_015435.1"/>
</dbReference>
<feature type="transmembrane region" description="Helical" evidence="1">
    <location>
        <begin position="35"/>
        <end position="58"/>
    </location>
</feature>
<protein>
    <submittedName>
        <fullName evidence="2">Uncharacterized protein</fullName>
    </submittedName>
</protein>
<dbReference type="OrthoDB" id="383600at2157"/>
<sequence>MKITYFLLSLVFWCFDFPVSLGVLREVYGVPSTFTVMALGSIDYLVELFVVLAISSLIKRIRLGEG</sequence>
<reference evidence="2 3" key="1">
    <citation type="journal article" date="2011" name="J. Bacteriol.">
        <title>Complete genome sequence of Metallosphaera cuprina, a metal sulfide-oxidizing archaeon from a hot spring.</title>
        <authorList>
            <person name="Liu L.J."/>
            <person name="You X.Y."/>
            <person name="Zheng H."/>
            <person name="Wang S."/>
            <person name="Jiang C.Y."/>
            <person name="Liu S.J."/>
        </authorList>
    </citation>
    <scope>NUCLEOTIDE SEQUENCE [LARGE SCALE GENOMIC DNA]</scope>
    <source>
        <strain evidence="2 3">Ar-4</strain>
    </source>
</reference>
<proteinExistence type="predicted"/>